<dbReference type="AlphaFoldDB" id="A0A367ZUE3"/>
<dbReference type="PANTHER" id="PTHR33619:SF3">
    <property type="entry name" value="POLYSACCHARIDE EXPORT PROTEIN GFCE-RELATED"/>
    <property type="match status" value="1"/>
</dbReference>
<dbReference type="InterPro" id="IPR049712">
    <property type="entry name" value="Poly_export"/>
</dbReference>
<evidence type="ECO:0000256" key="1">
    <source>
        <dbReference type="ARBA" id="ARBA00004571"/>
    </source>
</evidence>
<dbReference type="GO" id="GO:0015288">
    <property type="term" value="F:porin activity"/>
    <property type="evidence" value="ECO:0007669"/>
    <property type="project" value="UniProtKB-KW"/>
</dbReference>
<evidence type="ECO:0000256" key="12">
    <source>
        <dbReference type="ARBA" id="ARBA00023139"/>
    </source>
</evidence>
<evidence type="ECO:0000256" key="14">
    <source>
        <dbReference type="ARBA" id="ARBA00023288"/>
    </source>
</evidence>
<evidence type="ECO:0000259" key="17">
    <source>
        <dbReference type="Pfam" id="PF22461"/>
    </source>
</evidence>
<keyword evidence="7" id="KW-0732">Signal</keyword>
<dbReference type="Proteomes" id="UP000252355">
    <property type="component" value="Unassembled WGS sequence"/>
</dbReference>
<dbReference type="GO" id="GO:0046930">
    <property type="term" value="C:pore complex"/>
    <property type="evidence" value="ECO:0007669"/>
    <property type="project" value="UniProtKB-KW"/>
</dbReference>
<evidence type="ECO:0000256" key="9">
    <source>
        <dbReference type="ARBA" id="ARBA00023065"/>
    </source>
</evidence>
<evidence type="ECO:0000256" key="7">
    <source>
        <dbReference type="ARBA" id="ARBA00022729"/>
    </source>
</evidence>
<dbReference type="Pfam" id="PF10531">
    <property type="entry name" value="SLBB"/>
    <property type="match status" value="5"/>
</dbReference>
<keyword evidence="12" id="KW-0564">Palmitate</keyword>
<sequence length="801" mass="87229">MEAKRREELRQAEKRKIFKGDFGARRGKFREREHEPGEVTAIDEARIERELGTDLQRQIEVEPFGRAFFLKGEDISASLETVSAPSSYVLGPGDALKIIIWSELGDETVYDVTVNPEGQVYIPILGIMRVAGQTVGQFQETVLGTLAAKFPHFKGQVTLSKVRTLQIFMAGEVRRPGAMMVSALATAFHALYRAGGPTDRGTMRRIRVLRGAQPIAEIDLYEYFLNGDKSQDVNLESGDTIFVPPVGGRVTIKGEVIRPGIFEILAEKTLADVLAMAGGIDASAYTGRVRVFRWQGGSRRLIHDVGAGQDGGALASFQIRPGDEIEVERAIEEVGNRVRIQGAVLRPGEYAATPGTTVSQVIAKAGGVAAEAALGAGQIIRKLAEGREEILTFHLGRALEKRPEDDLPVKAYDRIKIFFANEIEADTKRVTIAGAVRRPGEYILRKGMTIRDLILLAQGLTADASGEAEVASAKDSVRGSDVRRVTLEQLMKNPKSPQNLVLNPLDKVNVFSRGDRLLEPETVILAGEVKRPGPYALRHPGETLREVIARAGGLTSRAFPEGAVFMRRVAKVAPESQIQAAERVREELYQQATLDLQADLLRAGASLPAEKDKVAPVRPIDKTILADSPAIENNESTPTSVGETSQFAGLGYSSRSLATEAVRIPIRLAEILKQGSGRREEDVVLEDGDQITIPAIPTTVSVVGAVVSPTTLPYRERKGPRHYIDLAGGFTSFANHARTVVVKPNGEVLPLRRVREIARGDIILVPPKARLVRPDKLKDAGQIAQILGNLAVMYKVVVDLN</sequence>
<dbReference type="PANTHER" id="PTHR33619">
    <property type="entry name" value="POLYSACCHARIDE EXPORT PROTEIN GFCE-RELATED"/>
    <property type="match status" value="1"/>
</dbReference>
<evidence type="ECO:0000256" key="6">
    <source>
        <dbReference type="ARBA" id="ARBA00022692"/>
    </source>
</evidence>
<keyword evidence="10" id="KW-0626">Porin</keyword>
<dbReference type="Gene3D" id="3.10.560.10">
    <property type="entry name" value="Outer membrane lipoprotein wza domain like"/>
    <property type="match status" value="6"/>
</dbReference>
<protein>
    <submittedName>
        <fullName evidence="18">Capsule polysaccharide export protein</fullName>
    </submittedName>
</protein>
<dbReference type="EMBL" id="QOQW01000001">
    <property type="protein sequence ID" value="RCK81467.1"/>
    <property type="molecule type" value="Genomic_DNA"/>
</dbReference>
<feature type="domain" description="Soluble ligand binding" evidence="16">
    <location>
        <begin position="249"/>
        <end position="299"/>
    </location>
</feature>
<evidence type="ECO:0000259" key="16">
    <source>
        <dbReference type="Pfam" id="PF10531"/>
    </source>
</evidence>
<evidence type="ECO:0000256" key="8">
    <source>
        <dbReference type="ARBA" id="ARBA00023047"/>
    </source>
</evidence>
<dbReference type="Pfam" id="PF22461">
    <property type="entry name" value="SLBB_2"/>
    <property type="match status" value="1"/>
</dbReference>
<feature type="domain" description="SLBB" evidence="17">
    <location>
        <begin position="167"/>
        <end position="243"/>
    </location>
</feature>
<reference evidence="18 19" key="1">
    <citation type="submission" date="2018-05" db="EMBL/GenBank/DDBJ databases">
        <title>A metagenomic window into the 2 km-deep terrestrial subsurface aquifer revealed taxonomically and functionally diverse microbial community comprising novel uncultured bacterial lineages.</title>
        <authorList>
            <person name="Kadnikov V.V."/>
            <person name="Mardanov A.V."/>
            <person name="Beletsky A.V."/>
            <person name="Banks D."/>
            <person name="Pimenov N.V."/>
            <person name="Frank Y.A."/>
            <person name="Karnachuk O.V."/>
            <person name="Ravin N.V."/>
        </authorList>
    </citation>
    <scope>NUCLEOTIDE SEQUENCE [LARGE SCALE GENOMIC DNA]</scope>
    <source>
        <strain evidence="18">BY5</strain>
    </source>
</reference>
<feature type="domain" description="Soluble ligand binding" evidence="16">
    <location>
        <begin position="700"/>
        <end position="748"/>
    </location>
</feature>
<name>A0A367ZUE3_9BACT</name>
<keyword evidence="5" id="KW-0762">Sugar transport</keyword>
<keyword evidence="8" id="KW-0625">Polysaccharide transport</keyword>
<evidence type="ECO:0000256" key="11">
    <source>
        <dbReference type="ARBA" id="ARBA00023136"/>
    </source>
</evidence>
<dbReference type="GO" id="GO:0015159">
    <property type="term" value="F:polysaccharide transmembrane transporter activity"/>
    <property type="evidence" value="ECO:0007669"/>
    <property type="project" value="InterPro"/>
</dbReference>
<keyword evidence="4" id="KW-1134">Transmembrane beta strand</keyword>
<feature type="domain" description="Soluble ligand binding" evidence="16">
    <location>
        <begin position="525"/>
        <end position="558"/>
    </location>
</feature>
<dbReference type="GO" id="GO:0006811">
    <property type="term" value="P:monoatomic ion transport"/>
    <property type="evidence" value="ECO:0007669"/>
    <property type="project" value="UniProtKB-KW"/>
</dbReference>
<comment type="caution">
    <text evidence="18">The sequence shown here is derived from an EMBL/GenBank/DDBJ whole genome shotgun (WGS) entry which is preliminary data.</text>
</comment>
<feature type="domain" description="Soluble ligand binding" evidence="16">
    <location>
        <begin position="429"/>
        <end position="465"/>
    </location>
</feature>
<evidence type="ECO:0000256" key="4">
    <source>
        <dbReference type="ARBA" id="ARBA00022452"/>
    </source>
</evidence>
<keyword evidence="6" id="KW-0812">Transmembrane</keyword>
<evidence type="ECO:0000256" key="5">
    <source>
        <dbReference type="ARBA" id="ARBA00022597"/>
    </source>
</evidence>
<feature type="domain" description="Polysaccharide export protein N-terminal" evidence="15">
    <location>
        <begin position="84"/>
        <end position="152"/>
    </location>
</feature>
<dbReference type="Gene3D" id="3.30.1950.10">
    <property type="entry name" value="wza like domain"/>
    <property type="match status" value="1"/>
</dbReference>
<comment type="similarity">
    <text evidence="2">Belongs to the BexD/CtrA/VexA family.</text>
</comment>
<dbReference type="Pfam" id="PF02563">
    <property type="entry name" value="Poly_export"/>
    <property type="match status" value="1"/>
</dbReference>
<keyword evidence="13" id="KW-0998">Cell outer membrane</keyword>
<evidence type="ECO:0000256" key="3">
    <source>
        <dbReference type="ARBA" id="ARBA00022448"/>
    </source>
</evidence>
<dbReference type="InterPro" id="IPR019554">
    <property type="entry name" value="Soluble_ligand-bd"/>
</dbReference>
<dbReference type="GO" id="GO:0009279">
    <property type="term" value="C:cell outer membrane"/>
    <property type="evidence" value="ECO:0007669"/>
    <property type="project" value="UniProtKB-SubCell"/>
</dbReference>
<evidence type="ECO:0000259" key="15">
    <source>
        <dbReference type="Pfam" id="PF02563"/>
    </source>
</evidence>
<proteinExistence type="inferred from homology"/>
<evidence type="ECO:0000256" key="2">
    <source>
        <dbReference type="ARBA" id="ARBA00009450"/>
    </source>
</evidence>
<accession>A0A367ZUE3</accession>
<keyword evidence="3" id="KW-0813">Transport</keyword>
<evidence type="ECO:0000313" key="18">
    <source>
        <dbReference type="EMBL" id="RCK81467.1"/>
    </source>
</evidence>
<keyword evidence="14" id="KW-0449">Lipoprotein</keyword>
<evidence type="ECO:0000256" key="10">
    <source>
        <dbReference type="ARBA" id="ARBA00023114"/>
    </source>
</evidence>
<keyword evidence="9" id="KW-0406">Ion transport</keyword>
<dbReference type="InterPro" id="IPR003715">
    <property type="entry name" value="Poly_export_N"/>
</dbReference>
<organism evidence="18 19">
    <name type="scientific">Candidatus Ozemobacter sibiricus</name>
    <dbReference type="NCBI Taxonomy" id="2268124"/>
    <lineage>
        <taxon>Bacteria</taxon>
        <taxon>Candidatus Ozemobacteria</taxon>
        <taxon>Candidatus Ozemobacterales</taxon>
        <taxon>Candidatus Ozemobacteraceae</taxon>
        <taxon>Candidatus Ozemobacter</taxon>
    </lineage>
</organism>
<comment type="subcellular location">
    <subcellularLocation>
        <location evidence="1">Cell outer membrane</location>
        <topology evidence="1">Multi-pass membrane protein</topology>
    </subcellularLocation>
</comment>
<dbReference type="InterPro" id="IPR054765">
    <property type="entry name" value="SLBB_dom"/>
</dbReference>
<evidence type="ECO:0000256" key="13">
    <source>
        <dbReference type="ARBA" id="ARBA00023237"/>
    </source>
</evidence>
<feature type="domain" description="Soluble ligand binding" evidence="16">
    <location>
        <begin position="337"/>
        <end position="387"/>
    </location>
</feature>
<gene>
    <name evidence="18" type="ORF">OZSIB_0601</name>
</gene>
<keyword evidence="11" id="KW-0472">Membrane</keyword>
<evidence type="ECO:0000313" key="19">
    <source>
        <dbReference type="Proteomes" id="UP000252355"/>
    </source>
</evidence>